<dbReference type="Pfam" id="PF00005">
    <property type="entry name" value="ABC_tran"/>
    <property type="match status" value="2"/>
</dbReference>
<dbReference type="GO" id="GO:0005524">
    <property type="term" value="F:ATP binding"/>
    <property type="evidence" value="ECO:0007669"/>
    <property type="project" value="UniProtKB-KW"/>
</dbReference>
<dbReference type="Pfam" id="PF16326">
    <property type="entry name" value="ABC_tran_CTD"/>
    <property type="match status" value="1"/>
</dbReference>
<dbReference type="InterPro" id="IPR027417">
    <property type="entry name" value="P-loop_NTPase"/>
</dbReference>
<keyword evidence="3" id="KW-0175">Coiled coil</keyword>
<dbReference type="InterPro" id="IPR003593">
    <property type="entry name" value="AAA+_ATPase"/>
</dbReference>
<dbReference type="GO" id="GO:0003677">
    <property type="term" value="F:DNA binding"/>
    <property type="evidence" value="ECO:0007669"/>
    <property type="project" value="InterPro"/>
</dbReference>
<feature type="region of interest" description="Disordered" evidence="4">
    <location>
        <begin position="390"/>
        <end position="422"/>
    </location>
</feature>
<evidence type="ECO:0000256" key="4">
    <source>
        <dbReference type="SAM" id="MobiDB-lite"/>
    </source>
</evidence>
<dbReference type="InterPro" id="IPR037118">
    <property type="entry name" value="Val-tRNA_synth_C_sf"/>
</dbReference>
<dbReference type="CDD" id="cd03221">
    <property type="entry name" value="ABCF_EF-3"/>
    <property type="match status" value="2"/>
</dbReference>
<dbReference type="InterPro" id="IPR017871">
    <property type="entry name" value="ABC_transporter-like_CS"/>
</dbReference>
<dbReference type="Gene3D" id="1.10.287.380">
    <property type="entry name" value="Valyl-tRNA synthetase, C-terminal domain"/>
    <property type="match status" value="1"/>
</dbReference>
<name>A0AA43XLD5_9CLOT</name>
<evidence type="ECO:0000313" key="6">
    <source>
        <dbReference type="EMBL" id="NBG88374.1"/>
    </source>
</evidence>
<feature type="region of interest" description="Disordered" evidence="4">
    <location>
        <begin position="333"/>
        <end position="361"/>
    </location>
</feature>
<keyword evidence="2 6" id="KW-0067">ATP-binding</keyword>
<gene>
    <name evidence="6" type="ORF">ISALK_07645</name>
</gene>
<feature type="compositionally biased region" description="Basic and acidic residues" evidence="4">
    <location>
        <begin position="413"/>
        <end position="422"/>
    </location>
</feature>
<feature type="domain" description="ABC transporter" evidence="5">
    <location>
        <begin position="415"/>
        <end position="634"/>
    </location>
</feature>
<organism evidence="6 7">
    <name type="scientific">Isachenkonia alkalipeptolytica</name>
    <dbReference type="NCBI Taxonomy" id="2565777"/>
    <lineage>
        <taxon>Bacteria</taxon>
        <taxon>Bacillati</taxon>
        <taxon>Bacillota</taxon>
        <taxon>Clostridia</taxon>
        <taxon>Eubacteriales</taxon>
        <taxon>Clostridiaceae</taxon>
        <taxon>Isachenkonia</taxon>
    </lineage>
</organism>
<dbReference type="FunFam" id="3.40.50.300:FF:000011">
    <property type="entry name" value="Putative ABC transporter ATP-binding component"/>
    <property type="match status" value="1"/>
</dbReference>
<accession>A0AA43XLD5</accession>
<dbReference type="InterPro" id="IPR032524">
    <property type="entry name" value="ABC_tran_C"/>
</dbReference>
<feature type="domain" description="ABC transporter" evidence="5">
    <location>
        <begin position="4"/>
        <end position="249"/>
    </location>
</feature>
<evidence type="ECO:0000313" key="7">
    <source>
        <dbReference type="Proteomes" id="UP000449710"/>
    </source>
</evidence>
<dbReference type="SMART" id="SM00382">
    <property type="entry name" value="AAA"/>
    <property type="match status" value="2"/>
</dbReference>
<evidence type="ECO:0000256" key="3">
    <source>
        <dbReference type="SAM" id="Coils"/>
    </source>
</evidence>
<feature type="coiled-coil region" evidence="3">
    <location>
        <begin position="235"/>
        <end position="262"/>
    </location>
</feature>
<dbReference type="GO" id="GO:0016887">
    <property type="term" value="F:ATP hydrolysis activity"/>
    <property type="evidence" value="ECO:0007669"/>
    <property type="project" value="InterPro"/>
</dbReference>
<dbReference type="PANTHER" id="PTHR42855:SF1">
    <property type="entry name" value="ABC TRANSPORTER DOMAIN-CONTAINING PROTEIN"/>
    <property type="match status" value="1"/>
</dbReference>
<dbReference type="PROSITE" id="PS50893">
    <property type="entry name" value="ABC_TRANSPORTER_2"/>
    <property type="match status" value="2"/>
</dbReference>
<evidence type="ECO:0000259" key="5">
    <source>
        <dbReference type="PROSITE" id="PS50893"/>
    </source>
</evidence>
<evidence type="ECO:0000256" key="2">
    <source>
        <dbReference type="ARBA" id="ARBA00022840"/>
    </source>
</evidence>
<dbReference type="PANTHER" id="PTHR42855">
    <property type="entry name" value="ABC TRANSPORTER ATP-BINDING SUBUNIT"/>
    <property type="match status" value="1"/>
</dbReference>
<dbReference type="PROSITE" id="PS00211">
    <property type="entry name" value="ABC_TRANSPORTER_1"/>
    <property type="match status" value="1"/>
</dbReference>
<dbReference type="EMBL" id="SUMG01000007">
    <property type="protein sequence ID" value="NBG88374.1"/>
    <property type="molecule type" value="Genomic_DNA"/>
</dbReference>
<protein>
    <submittedName>
        <fullName evidence="6">ABC-F family ATP-binding cassette domain-containing protein</fullName>
    </submittedName>
</protein>
<dbReference type="RefSeq" id="WP_160720868.1">
    <property type="nucleotide sequence ID" value="NZ_SUMG01000007.1"/>
</dbReference>
<evidence type="ECO:0000256" key="1">
    <source>
        <dbReference type="ARBA" id="ARBA00022741"/>
    </source>
</evidence>
<dbReference type="InterPro" id="IPR003439">
    <property type="entry name" value="ABC_transporter-like_ATP-bd"/>
</dbReference>
<comment type="caution">
    <text evidence="6">The sequence shown here is derived from an EMBL/GenBank/DDBJ whole genome shotgun (WGS) entry which is preliminary data.</text>
</comment>
<sequence>MNVMSLENITKSYTERVLLDGVNLGIQQGDKIGIIGVNGAGKTTLLRIIAKKEVPDSGEVIQRGNIRTHYLPQNPEFKEEHRVLEQVFYGEDRKIQLLYRYQQELDKGEPSGEKIIELSGKIEDENAWDLEKEAKAILTRLGITDFSRRVGDLSGGQRKRIALASALIQPSEMLILDEPTNHLDNEIIDWLEAYLKEKQTTLVMVTHDRYFLDRIANRILEVEGGNLYSYEGNYTRYLEEKAVREEKNARELEKKKSLYKSELEWIRAGVQGRGTKQKARIQRFDKLKEEKDGGEDSQMEISVGSTRLGKKVIEGENISKSFWEPMEEARKELGEDGVATDGEKAKHDPVGTAKEKAKHEPVGTAIEKAKHDPVGTAGEELGEDDVAADGEEMQHSPAEMTSERTAKRAANRTTERTEEKKQDQLIETPLIKDFSYTVLPKDRIGIIGENGSGKTTLINILGGKITDFEGVLEIGETVNIGFYAQEMDPLPEDLRVIDYIRREREYISTKEGKKITASQMLERFLFPPDAQWTLIRKLSGGEKRRLYLLSILMQAPNVLFLDEPTNDLDIKTLSILEEYLEEFPGAVISVSHDRYFLDRTVDKIFSFEAHNIYEHPGNYSDYLERKARGAVGAVLGEAPKAGRHAKEQPGTKEGKALAEKGVAGNAGNGIAGKSHQLKFSYKEKREFETIDQDISAIEQELEAIERDIENAAEDFQKLQELLAMKAKKEQALEEKMERWVYLNELKDTIERQE</sequence>
<keyword evidence="1" id="KW-0547">Nucleotide-binding</keyword>
<reference evidence="6 7" key="1">
    <citation type="submission" date="2019-04" db="EMBL/GenBank/DDBJ databases">
        <title>Isachenkonia alkalipeptolytica gen. nov. sp. nov. a new anaerobic, alkiliphilic organothrophic bacterium capable to reduce synthesized ferrihydrite isolated from a soda lake.</title>
        <authorList>
            <person name="Toshchakov S.V."/>
            <person name="Zavarzina D.G."/>
            <person name="Zhilina T.N."/>
            <person name="Kostrikina N.A."/>
            <person name="Kublanov I.V."/>
        </authorList>
    </citation>
    <scope>NUCLEOTIDE SEQUENCE [LARGE SCALE GENOMIC DNA]</scope>
    <source>
        <strain evidence="6 7">Z-1701</strain>
    </source>
</reference>
<dbReference type="SUPFAM" id="SSF52540">
    <property type="entry name" value="P-loop containing nucleoside triphosphate hydrolases"/>
    <property type="match status" value="2"/>
</dbReference>
<keyword evidence="7" id="KW-1185">Reference proteome</keyword>
<proteinExistence type="predicted"/>
<dbReference type="Proteomes" id="UP000449710">
    <property type="component" value="Unassembled WGS sequence"/>
</dbReference>
<dbReference type="Pfam" id="PF12848">
    <property type="entry name" value="ABC_tran_Xtn"/>
    <property type="match status" value="1"/>
</dbReference>
<dbReference type="Gene3D" id="3.40.50.300">
    <property type="entry name" value="P-loop containing nucleotide triphosphate hydrolases"/>
    <property type="match status" value="2"/>
</dbReference>
<dbReference type="AlphaFoldDB" id="A0AA43XLD5"/>
<dbReference type="InterPro" id="IPR051309">
    <property type="entry name" value="ABCF_ATPase"/>
</dbReference>
<feature type="compositionally biased region" description="Basic and acidic residues" evidence="4">
    <location>
        <begin position="341"/>
        <end position="361"/>
    </location>
</feature>
<feature type="coiled-coil region" evidence="3">
    <location>
        <begin position="687"/>
        <end position="738"/>
    </location>
</feature>
<dbReference type="InterPro" id="IPR032781">
    <property type="entry name" value="ABC_tran_Xtn"/>
</dbReference>